<dbReference type="InterPro" id="IPR004474">
    <property type="entry name" value="LytR_CpsA_psr"/>
</dbReference>
<dbReference type="RefSeq" id="WP_122628593.1">
    <property type="nucleotide sequence ID" value="NZ_UPPP01000078.1"/>
</dbReference>
<keyword evidence="4" id="KW-1185">Reference proteome</keyword>
<dbReference type="Pfam" id="PF03816">
    <property type="entry name" value="LytR_cpsA_psr"/>
    <property type="match status" value="1"/>
</dbReference>
<dbReference type="AlphaFoldDB" id="A0A498R901"/>
<evidence type="ECO:0000256" key="1">
    <source>
        <dbReference type="ARBA" id="ARBA00006068"/>
    </source>
</evidence>
<dbReference type="OrthoDB" id="9782542at2"/>
<comment type="similarity">
    <text evidence="1">Belongs to the LytR/CpsA/Psr (LCP) family.</text>
</comment>
<evidence type="ECO:0000259" key="2">
    <source>
        <dbReference type="Pfam" id="PF03816"/>
    </source>
</evidence>
<dbReference type="PANTHER" id="PTHR33392">
    <property type="entry name" value="POLYISOPRENYL-TEICHOIC ACID--PEPTIDOGLYCAN TEICHOIC ACID TRANSFERASE TAGU"/>
    <property type="match status" value="1"/>
</dbReference>
<accession>A0A498R901</accession>
<proteinExistence type="inferred from homology"/>
<feature type="domain" description="Cell envelope-related transcriptional attenuator" evidence="2">
    <location>
        <begin position="79"/>
        <end position="226"/>
    </location>
</feature>
<sequence>MSRKYRGPLLLVMLFIMLFAASTGVTLYLQNYFFPIEPAVAPALSISGVPPAAISENRINILLMGLDDGDPGKPANPRRSDTMIVASIDPQTKTINLLSIPRDTRVHIPGYKGYEKINNAYFFGGPELAMRTVSQFLQTPVRYYVVMDWQAFIKVVDILGGVDLTVNHPMNYEDPYENLNIHLAKGYQHLDGEKAGEYVRFRHDALGDIGRVKRQQEFLQALLDQLLQTRTIFKLPSLVQTINKYVHTDMSLFTWLKLAGIAKDMSADSLHTETVPGQFATIHDLSYWLPDLEKTRTLAESILK</sequence>
<reference evidence="3 4" key="1">
    <citation type="submission" date="2018-06" db="EMBL/GenBank/DDBJ databases">
        <authorList>
            <person name="Strepis N."/>
        </authorList>
    </citation>
    <scope>NUCLEOTIDE SEQUENCE [LARGE SCALE GENOMIC DNA]</scope>
    <source>
        <strain evidence="3">LUCI</strain>
    </source>
</reference>
<organism evidence="3 4">
    <name type="scientific">Lucifera butyrica</name>
    <dbReference type="NCBI Taxonomy" id="1351585"/>
    <lineage>
        <taxon>Bacteria</taxon>
        <taxon>Bacillati</taxon>
        <taxon>Bacillota</taxon>
        <taxon>Negativicutes</taxon>
        <taxon>Veillonellales</taxon>
        <taxon>Veillonellaceae</taxon>
        <taxon>Lucifera</taxon>
    </lineage>
</organism>
<dbReference type="PANTHER" id="PTHR33392:SF6">
    <property type="entry name" value="POLYISOPRENYL-TEICHOIC ACID--PEPTIDOGLYCAN TEICHOIC ACID TRANSFERASE TAGU"/>
    <property type="match status" value="1"/>
</dbReference>
<dbReference type="EMBL" id="UPPP01000078">
    <property type="protein sequence ID" value="VBB07659.1"/>
    <property type="molecule type" value="Genomic_DNA"/>
</dbReference>
<dbReference type="NCBIfam" id="TIGR00350">
    <property type="entry name" value="lytR_cpsA_psr"/>
    <property type="match status" value="1"/>
</dbReference>
<dbReference type="Gene3D" id="3.40.630.190">
    <property type="entry name" value="LCP protein"/>
    <property type="match status" value="1"/>
</dbReference>
<protein>
    <recommendedName>
        <fullName evidence="2">Cell envelope-related transcriptional attenuator domain-containing protein</fullName>
    </recommendedName>
</protein>
<evidence type="ECO:0000313" key="4">
    <source>
        <dbReference type="Proteomes" id="UP000277811"/>
    </source>
</evidence>
<gene>
    <name evidence="3" type="ORF">LUCI_2924</name>
</gene>
<dbReference type="Proteomes" id="UP000277811">
    <property type="component" value="Unassembled WGS sequence"/>
</dbReference>
<dbReference type="InterPro" id="IPR050922">
    <property type="entry name" value="LytR/CpsA/Psr_CW_biosynth"/>
</dbReference>
<name>A0A498R901_9FIRM</name>
<evidence type="ECO:0000313" key="3">
    <source>
        <dbReference type="EMBL" id="VBB07659.1"/>
    </source>
</evidence>